<dbReference type="InterPro" id="IPR011008">
    <property type="entry name" value="Dimeric_a/b-barrel"/>
</dbReference>
<accession>L1MG13</accession>
<evidence type="ECO:0000313" key="4">
    <source>
        <dbReference type="Proteomes" id="UP000010445"/>
    </source>
</evidence>
<name>L1MG13_9CORY</name>
<dbReference type="AlphaFoldDB" id="L1MG13"/>
<reference evidence="3 4" key="1">
    <citation type="submission" date="2012-05" db="EMBL/GenBank/DDBJ databases">
        <authorList>
            <person name="Weinstock G."/>
            <person name="Sodergren E."/>
            <person name="Lobos E.A."/>
            <person name="Fulton L."/>
            <person name="Fulton R."/>
            <person name="Courtney L."/>
            <person name="Fronick C."/>
            <person name="O'Laughlin M."/>
            <person name="Godfrey J."/>
            <person name="Wilson R.M."/>
            <person name="Miner T."/>
            <person name="Farmer C."/>
            <person name="Delehaunty K."/>
            <person name="Cordes M."/>
            <person name="Minx P."/>
            <person name="Tomlinson C."/>
            <person name="Chen J."/>
            <person name="Wollam A."/>
            <person name="Pepin K.H."/>
            <person name="Bhonagiri V."/>
            <person name="Zhang X."/>
            <person name="Suruliraj S."/>
            <person name="Warren W."/>
            <person name="Mitreva M."/>
            <person name="Mardis E.R."/>
            <person name="Wilson R.K."/>
        </authorList>
    </citation>
    <scope>NUCLEOTIDE SEQUENCE [LARGE SCALE GENOMIC DNA]</scope>
    <source>
        <strain evidence="3 4">F0235</strain>
    </source>
</reference>
<comment type="similarity">
    <text evidence="1">Belongs to the YciI family.</text>
</comment>
<sequence>MLMSIFAVVYHYPADSEKIANVRPKHREFIAGLKSEGKIIGSGPFTDGSGGALITLRLDDAATLDDVRALMNSDPFYVEGALTGRSFHTWNPVINSFDD</sequence>
<dbReference type="InterPro" id="IPR005545">
    <property type="entry name" value="YCII"/>
</dbReference>
<dbReference type="STRING" id="1035195.HMPREF9997_01402"/>
<dbReference type="EMBL" id="AMEM01000018">
    <property type="protein sequence ID" value="EKX90187.1"/>
    <property type="molecule type" value="Genomic_DNA"/>
</dbReference>
<dbReference type="SUPFAM" id="SSF54909">
    <property type="entry name" value="Dimeric alpha+beta barrel"/>
    <property type="match status" value="1"/>
</dbReference>
<feature type="domain" description="YCII-related" evidence="2">
    <location>
        <begin position="4"/>
        <end position="87"/>
    </location>
</feature>
<gene>
    <name evidence="3" type="ORF">HMPREF9997_01402</name>
</gene>
<comment type="caution">
    <text evidence="3">The sequence shown here is derived from an EMBL/GenBank/DDBJ whole genome shotgun (WGS) entry which is preliminary data.</text>
</comment>
<dbReference type="HOGENOM" id="CLU_110355_7_0_11"/>
<evidence type="ECO:0000313" key="3">
    <source>
        <dbReference type="EMBL" id="EKX90187.1"/>
    </source>
</evidence>
<evidence type="ECO:0000256" key="1">
    <source>
        <dbReference type="ARBA" id="ARBA00007689"/>
    </source>
</evidence>
<keyword evidence="4" id="KW-1185">Reference proteome</keyword>
<organism evidence="3 4">
    <name type="scientific">Corynebacterium durum F0235</name>
    <dbReference type="NCBI Taxonomy" id="1035195"/>
    <lineage>
        <taxon>Bacteria</taxon>
        <taxon>Bacillati</taxon>
        <taxon>Actinomycetota</taxon>
        <taxon>Actinomycetes</taxon>
        <taxon>Mycobacteriales</taxon>
        <taxon>Corynebacteriaceae</taxon>
        <taxon>Corynebacterium</taxon>
    </lineage>
</organism>
<dbReference type="Gene3D" id="3.30.70.1060">
    <property type="entry name" value="Dimeric alpha+beta barrel"/>
    <property type="match status" value="1"/>
</dbReference>
<dbReference type="Pfam" id="PF03795">
    <property type="entry name" value="YCII"/>
    <property type="match status" value="1"/>
</dbReference>
<dbReference type="Proteomes" id="UP000010445">
    <property type="component" value="Unassembled WGS sequence"/>
</dbReference>
<evidence type="ECO:0000259" key="2">
    <source>
        <dbReference type="Pfam" id="PF03795"/>
    </source>
</evidence>
<proteinExistence type="inferred from homology"/>
<dbReference type="eggNOG" id="COG2350">
    <property type="taxonomic scope" value="Bacteria"/>
</dbReference>
<dbReference type="PATRIC" id="fig|1035195.3.peg.1259"/>
<protein>
    <recommendedName>
        <fullName evidence="2">YCII-related domain-containing protein</fullName>
    </recommendedName>
</protein>